<dbReference type="Pfam" id="PF13589">
    <property type="entry name" value="HATPase_c_3"/>
    <property type="match status" value="1"/>
</dbReference>
<dbReference type="eggNOG" id="COG0326">
    <property type="taxonomic scope" value="Bacteria"/>
</dbReference>
<evidence type="ECO:0000313" key="2">
    <source>
        <dbReference type="EMBL" id="KRU10854.1"/>
    </source>
</evidence>
<sequence length="280" mass="32505">MKNSKIDAAPTREFIINTITKDIRIQAAIFDLIDNSIKAAEFITHYNKLDKFFVSLEFDNSQFQISDNCGGISRKKVLGGALKIGSSLDYKSGHGIGLKRAFLKFGKIITITSNRSDYSCKMIIDVDKWGMKNDWDLYVTKVEYNENIFQGLTINIRNLYNEISRKFSDFKFKKELIEEISMKYRYKLQCGFKIIVNKKYIEPSFIQGDKVAESPYKVIDGMNIKVILYNHVITKENGWDIVINGRVILHRDKSEKTLWSKKLIKSHYSYIRFVGEVLNE</sequence>
<keyword evidence="4" id="KW-1185">Reference proteome</keyword>
<dbReference type="KEGG" id="cpat:CLPA_c30840"/>
<proteinExistence type="predicted"/>
<dbReference type="InterPro" id="IPR036890">
    <property type="entry name" value="HATPase_C_sf"/>
</dbReference>
<reference evidence="2 3" key="3">
    <citation type="journal article" name="Genome Announc.">
        <title>Improved Draft Genome Sequence of Clostridium pasteurianum Strain ATCC 6013 (DSM 525) Using a Hybrid Next-Generation Sequencing Approach.</title>
        <authorList>
            <person name="Pyne M.E."/>
            <person name="Utturkar S."/>
            <person name="Brown S.D."/>
            <person name="Moo-Young M."/>
            <person name="Chung D.A."/>
            <person name="Chou C.P."/>
        </authorList>
    </citation>
    <scope>NUCLEOTIDE SEQUENCE [LARGE SCALE GENOMIC DNA]</scope>
    <source>
        <strain evidence="2 3">ATCC 6013</strain>
    </source>
</reference>
<keyword evidence="1" id="KW-0808">Transferase</keyword>
<reference evidence="1 4" key="1">
    <citation type="journal article" date="2015" name="Genome Announc.">
        <title>Complete Genome Sequence of the Nitrogen-Fixing and Solvent-Producing Clostridium pasteurianum DSM 525.</title>
        <authorList>
            <person name="Poehlein A."/>
            <person name="Grosse-Honebrink A."/>
            <person name="Zhang Y."/>
            <person name="Minton N.P."/>
            <person name="Daniel R."/>
        </authorList>
    </citation>
    <scope>NUCLEOTIDE SEQUENCE [LARGE SCALE GENOMIC DNA]</scope>
    <source>
        <strain evidence="1">DSM 525</strain>
        <strain evidence="4">DSM 525 / ATCC 6013</strain>
    </source>
</reference>
<evidence type="ECO:0000313" key="3">
    <source>
        <dbReference type="Proteomes" id="UP000028042"/>
    </source>
</evidence>
<dbReference type="PATRIC" id="fig|1262449.3.peg.2352"/>
<dbReference type="Proteomes" id="UP000028042">
    <property type="component" value="Unassembled WGS sequence"/>
</dbReference>
<dbReference type="AlphaFoldDB" id="A0A0H3JB57"/>
<organism evidence="1 4">
    <name type="scientific">Clostridium pasteurianum DSM 525 = ATCC 6013</name>
    <dbReference type="NCBI Taxonomy" id="1262449"/>
    <lineage>
        <taxon>Bacteria</taxon>
        <taxon>Bacillati</taxon>
        <taxon>Bacillota</taxon>
        <taxon>Clostridia</taxon>
        <taxon>Eubacteriales</taxon>
        <taxon>Clostridiaceae</taxon>
        <taxon>Clostridium</taxon>
    </lineage>
</organism>
<gene>
    <name evidence="1" type="ORF">CLPA_c30840</name>
    <name evidence="2" type="ORF">CP6013_00101</name>
</gene>
<accession>A0A0H3JB57</accession>
<evidence type="ECO:0000313" key="4">
    <source>
        <dbReference type="Proteomes" id="UP000030905"/>
    </source>
</evidence>
<dbReference type="Gene3D" id="3.30.565.10">
    <property type="entry name" value="Histidine kinase-like ATPase, C-terminal domain"/>
    <property type="match status" value="1"/>
</dbReference>
<dbReference type="EMBL" id="JPGY02000001">
    <property type="protein sequence ID" value="KRU10854.1"/>
    <property type="molecule type" value="Genomic_DNA"/>
</dbReference>
<dbReference type="EMBL" id="CP009268">
    <property type="protein sequence ID" value="AJA53138.1"/>
    <property type="molecule type" value="Genomic_DNA"/>
</dbReference>
<name>A0A0H3JB57_CLOPA</name>
<dbReference type="GeneID" id="93075194"/>
<dbReference type="KEGG" id="cpae:CPAST_c30840"/>
<dbReference type="Proteomes" id="UP000030905">
    <property type="component" value="Chromosome"/>
</dbReference>
<dbReference type="RefSeq" id="WP_003445482.1">
    <property type="nucleotide sequence ID" value="NZ_ANZB01000007.1"/>
</dbReference>
<keyword evidence="1" id="KW-0418">Kinase</keyword>
<dbReference type="SUPFAM" id="SSF55874">
    <property type="entry name" value="ATPase domain of HSP90 chaperone/DNA topoisomerase II/histidine kinase"/>
    <property type="match status" value="1"/>
</dbReference>
<reference evidence="2" key="2">
    <citation type="submission" date="2015-10" db="EMBL/GenBank/DDBJ databases">
        <title>Improved Draft Genome Sequence of Clostridium pasteurianum Strain ATCC 6013 (DSM 525) Using a Hybrid Next-Generation Sequencing Approach.</title>
        <authorList>
            <person name="Pyne M.E."/>
            <person name="Utturkar S.M."/>
            <person name="Brown S.D."/>
            <person name="Moo-Young M."/>
            <person name="Chung D.A."/>
            <person name="Chou P.C."/>
        </authorList>
    </citation>
    <scope>NUCLEOTIDE SEQUENCE</scope>
    <source>
        <strain evidence="2">ATCC 6013</strain>
    </source>
</reference>
<protein>
    <submittedName>
        <fullName evidence="1">Histidine kinase-, DNA gyrase B-, and HSP90-like ATPase</fullName>
    </submittedName>
</protein>
<dbReference type="GO" id="GO:0016301">
    <property type="term" value="F:kinase activity"/>
    <property type="evidence" value="ECO:0007669"/>
    <property type="project" value="UniProtKB-KW"/>
</dbReference>
<evidence type="ECO:0000313" key="1">
    <source>
        <dbReference type="EMBL" id="AJA53138.1"/>
    </source>
</evidence>